<name>A0ABQ9NRJ8_9PEZI</name>
<evidence type="ECO:0008006" key="5">
    <source>
        <dbReference type="Google" id="ProtNLM"/>
    </source>
</evidence>
<sequence length="264" mass="30379">MADERAQIPNVRNEITRVVLRHAHELQSLRRVEEVLANDHNLEAEMERLKLSIAERARRVDTLAEESGQSEARRFLPRDEKTRRGIEDIMGAQDPPGMGWPMAALCTTLLSSRQEFREMQAERDKLHEELLRARLERSNALDKAGTTFSSLVESVDTVISSVKYRPELDGPEDWLVRCQSGTKNIVIIRTMKAEHILVASQEKTEVQSGGLQIEHREGNVVIVFGADTTPVRWNEKLVRAFDRYVWKYYEADVYRAQARIIDEL</sequence>
<feature type="coiled-coil region" evidence="1">
    <location>
        <begin position="109"/>
        <end position="143"/>
    </location>
</feature>
<organism evidence="3 4">
    <name type="scientific">Coniosporium apollinis</name>
    <dbReference type="NCBI Taxonomy" id="61459"/>
    <lineage>
        <taxon>Eukaryota</taxon>
        <taxon>Fungi</taxon>
        <taxon>Dikarya</taxon>
        <taxon>Ascomycota</taxon>
        <taxon>Pezizomycotina</taxon>
        <taxon>Dothideomycetes</taxon>
        <taxon>Dothideomycetes incertae sedis</taxon>
        <taxon>Coniosporium</taxon>
    </lineage>
</organism>
<proteinExistence type="predicted"/>
<feature type="region of interest" description="Disordered" evidence="2">
    <location>
        <begin position="64"/>
        <end position="84"/>
    </location>
</feature>
<feature type="compositionally biased region" description="Basic and acidic residues" evidence="2">
    <location>
        <begin position="71"/>
        <end position="84"/>
    </location>
</feature>
<gene>
    <name evidence="3" type="ORF">H2201_006205</name>
</gene>
<evidence type="ECO:0000256" key="2">
    <source>
        <dbReference type="SAM" id="MobiDB-lite"/>
    </source>
</evidence>
<keyword evidence="1" id="KW-0175">Coiled coil</keyword>
<protein>
    <recommendedName>
        <fullName evidence="5">Kinetochore protein Spc24</fullName>
    </recommendedName>
</protein>
<reference evidence="3" key="1">
    <citation type="submission" date="2022-10" db="EMBL/GenBank/DDBJ databases">
        <title>Culturing micro-colonial fungi from biological soil crusts in the Mojave desert and describing Neophaeococcomyces mojavensis, and introducing the new genera and species Taxawa tesnikishii.</title>
        <authorList>
            <person name="Kurbessoian T."/>
            <person name="Stajich J.E."/>
        </authorList>
    </citation>
    <scope>NUCLEOTIDE SEQUENCE</scope>
    <source>
        <strain evidence="3">TK_1</strain>
    </source>
</reference>
<evidence type="ECO:0000313" key="4">
    <source>
        <dbReference type="Proteomes" id="UP001172684"/>
    </source>
</evidence>
<evidence type="ECO:0000256" key="1">
    <source>
        <dbReference type="SAM" id="Coils"/>
    </source>
</evidence>
<evidence type="ECO:0000313" key="3">
    <source>
        <dbReference type="EMBL" id="KAJ9662097.1"/>
    </source>
</evidence>
<dbReference type="EMBL" id="JAPDRL010000052">
    <property type="protein sequence ID" value="KAJ9662097.1"/>
    <property type="molecule type" value="Genomic_DNA"/>
</dbReference>
<accession>A0ABQ9NRJ8</accession>
<dbReference type="Proteomes" id="UP001172684">
    <property type="component" value="Unassembled WGS sequence"/>
</dbReference>
<keyword evidence="4" id="KW-1185">Reference proteome</keyword>
<comment type="caution">
    <text evidence="3">The sequence shown here is derived from an EMBL/GenBank/DDBJ whole genome shotgun (WGS) entry which is preliminary data.</text>
</comment>